<dbReference type="Pfam" id="PF03372">
    <property type="entry name" value="Exo_endo_phos"/>
    <property type="match status" value="1"/>
</dbReference>
<keyword evidence="2" id="KW-0378">Hydrolase</keyword>
<dbReference type="PANTHER" id="PTHR14859">
    <property type="entry name" value="CALCOFLUOR WHITE HYPERSENSITIVE PROTEIN PRECURSOR"/>
    <property type="match status" value="1"/>
</dbReference>
<dbReference type="SUPFAM" id="SSF56219">
    <property type="entry name" value="DNase I-like"/>
    <property type="match status" value="1"/>
</dbReference>
<evidence type="ECO:0000313" key="3">
    <source>
        <dbReference type="Proteomes" id="UP000188929"/>
    </source>
</evidence>
<keyword evidence="2" id="KW-0255">Endonuclease</keyword>
<dbReference type="Proteomes" id="UP000188929">
    <property type="component" value="Unassembled WGS sequence"/>
</dbReference>
<comment type="caution">
    <text evidence="2">The sequence shown here is derived from an EMBL/GenBank/DDBJ whole genome shotgun (WGS) entry which is preliminary data.</text>
</comment>
<reference evidence="3" key="1">
    <citation type="submission" date="2016-10" db="EMBL/GenBank/DDBJ databases">
        <title>Frankia sp. NRRL B-16386 Genome sequencing.</title>
        <authorList>
            <person name="Ghodhbane-Gtari F."/>
            <person name="Swanson E."/>
            <person name="Gueddou A."/>
            <person name="Hezbri K."/>
            <person name="Ktari K."/>
            <person name="Nouioui I."/>
            <person name="Morris K."/>
            <person name="Simpson S."/>
            <person name="Abebe-Akele F."/>
            <person name="Thomas K."/>
            <person name="Gtari M."/>
            <person name="Tisa L.S."/>
        </authorList>
    </citation>
    <scope>NUCLEOTIDE SEQUENCE [LARGE SCALE GENOMIC DNA]</scope>
    <source>
        <strain evidence="3">NRRL B-16386</strain>
    </source>
</reference>
<dbReference type="STRING" id="1834516.BL253_00460"/>
<dbReference type="GO" id="GO:0006506">
    <property type="term" value="P:GPI anchor biosynthetic process"/>
    <property type="evidence" value="ECO:0007669"/>
    <property type="project" value="TreeGrafter"/>
</dbReference>
<evidence type="ECO:0000313" key="2">
    <source>
        <dbReference type="EMBL" id="ONH33828.1"/>
    </source>
</evidence>
<evidence type="ECO:0000259" key="1">
    <source>
        <dbReference type="Pfam" id="PF03372"/>
    </source>
</evidence>
<proteinExistence type="predicted"/>
<dbReference type="GO" id="GO:0016020">
    <property type="term" value="C:membrane"/>
    <property type="evidence" value="ECO:0007669"/>
    <property type="project" value="GOC"/>
</dbReference>
<dbReference type="RefSeq" id="WP_076812290.1">
    <property type="nucleotide sequence ID" value="NZ_MOMC01000002.1"/>
</dbReference>
<name>A0A1V2IL21_9ACTN</name>
<dbReference type="AlphaFoldDB" id="A0A1V2IL21"/>
<dbReference type="OrthoDB" id="155529at2"/>
<dbReference type="InterPro" id="IPR005135">
    <property type="entry name" value="Endo/exonuclease/phosphatase"/>
</dbReference>
<keyword evidence="3" id="KW-1185">Reference proteome</keyword>
<organism evidence="2 3">
    <name type="scientific">Pseudofrankia asymbiotica</name>
    <dbReference type="NCBI Taxonomy" id="1834516"/>
    <lineage>
        <taxon>Bacteria</taxon>
        <taxon>Bacillati</taxon>
        <taxon>Actinomycetota</taxon>
        <taxon>Actinomycetes</taxon>
        <taxon>Frankiales</taxon>
        <taxon>Frankiaceae</taxon>
        <taxon>Pseudofrankia</taxon>
    </lineage>
</organism>
<dbReference type="PANTHER" id="PTHR14859:SF15">
    <property type="entry name" value="ENDONUCLEASE_EXONUCLEASE_PHOSPHATASE DOMAIN-CONTAINING PROTEIN"/>
    <property type="match status" value="1"/>
</dbReference>
<dbReference type="InterPro" id="IPR036691">
    <property type="entry name" value="Endo/exonu/phosph_ase_sf"/>
</dbReference>
<gene>
    <name evidence="2" type="ORF">BL253_00460</name>
</gene>
<sequence length="266" mass="28320">MRLGTFNVMHGRSPTDGGVDLARFRAAVASLDCDVLALQELDVGQPRSGGADLCAVAADALGVAREDRRFEATVYGTPGGAWRPADGNRSPGEPAYGIALVSRFPVRGWRVVTLGRAPVRSPIAVPGPDGRPRLILLADEPRVAIVARLATPAGPLTVVSTHLSFVPGWNAAQLRRLARALRHDTTREIGEATVILGDLNLPGPLPRMLTGWRRLAAAPTYPVHAPRVQFDHVLARGIVPPVAAVRAERTAVSDHRALLVDLAADR</sequence>
<feature type="domain" description="Endonuclease/exonuclease/phosphatase" evidence="1">
    <location>
        <begin position="4"/>
        <end position="255"/>
    </location>
</feature>
<dbReference type="GO" id="GO:0004519">
    <property type="term" value="F:endonuclease activity"/>
    <property type="evidence" value="ECO:0007669"/>
    <property type="project" value="UniProtKB-KW"/>
</dbReference>
<dbReference type="Gene3D" id="3.60.10.10">
    <property type="entry name" value="Endonuclease/exonuclease/phosphatase"/>
    <property type="match status" value="1"/>
</dbReference>
<accession>A0A1V2IL21</accession>
<keyword evidence="2" id="KW-0540">Nuclease</keyword>
<dbReference type="InterPro" id="IPR051916">
    <property type="entry name" value="GPI-anchor_lipid_remodeler"/>
</dbReference>
<protein>
    <submittedName>
        <fullName evidence="2">Endonuclease</fullName>
    </submittedName>
</protein>
<dbReference type="EMBL" id="MOMC01000002">
    <property type="protein sequence ID" value="ONH33828.1"/>
    <property type="molecule type" value="Genomic_DNA"/>
</dbReference>